<dbReference type="AlphaFoldDB" id="A0A7R7XLY1"/>
<proteinExistence type="predicted"/>
<evidence type="ECO:0000313" key="1">
    <source>
        <dbReference type="EMBL" id="BCS23283.1"/>
    </source>
</evidence>
<organism evidence="1 2">
    <name type="scientific">Aspergillus puulaauensis</name>
    <dbReference type="NCBI Taxonomy" id="1220207"/>
    <lineage>
        <taxon>Eukaryota</taxon>
        <taxon>Fungi</taxon>
        <taxon>Dikarya</taxon>
        <taxon>Ascomycota</taxon>
        <taxon>Pezizomycotina</taxon>
        <taxon>Eurotiomycetes</taxon>
        <taxon>Eurotiomycetidae</taxon>
        <taxon>Eurotiales</taxon>
        <taxon>Aspergillaceae</taxon>
        <taxon>Aspergillus</taxon>
    </lineage>
</organism>
<gene>
    <name evidence="1" type="ORF">APUU_31509S</name>
</gene>
<accession>A0A7R7XLY1</accession>
<protein>
    <submittedName>
        <fullName evidence="1">Uncharacterized protein</fullName>
    </submittedName>
</protein>
<keyword evidence="2" id="KW-1185">Reference proteome</keyword>
<dbReference type="RefSeq" id="XP_041555477.1">
    <property type="nucleotide sequence ID" value="XM_041702721.1"/>
</dbReference>
<reference evidence="1" key="1">
    <citation type="submission" date="2021-01" db="EMBL/GenBank/DDBJ databases">
        <authorList>
            <consortium name="Aspergillus puulaauensis MK2 genome sequencing consortium"/>
            <person name="Kazuki M."/>
            <person name="Futagami T."/>
        </authorList>
    </citation>
    <scope>NUCLEOTIDE SEQUENCE</scope>
    <source>
        <strain evidence="1">MK2</strain>
    </source>
</reference>
<dbReference type="GeneID" id="64973289"/>
<dbReference type="Proteomes" id="UP000654913">
    <property type="component" value="Chromosome 3"/>
</dbReference>
<dbReference type="EMBL" id="AP024445">
    <property type="protein sequence ID" value="BCS23283.1"/>
    <property type="molecule type" value="Genomic_DNA"/>
</dbReference>
<reference evidence="1" key="2">
    <citation type="submission" date="2021-02" db="EMBL/GenBank/DDBJ databases">
        <title>Aspergillus puulaauensis MK2 genome sequence.</title>
        <authorList>
            <person name="Futagami T."/>
            <person name="Mori K."/>
            <person name="Kadooka C."/>
            <person name="Tanaka T."/>
        </authorList>
    </citation>
    <scope>NUCLEOTIDE SEQUENCE</scope>
    <source>
        <strain evidence="1">MK2</strain>
    </source>
</reference>
<evidence type="ECO:0000313" key="2">
    <source>
        <dbReference type="Proteomes" id="UP000654913"/>
    </source>
</evidence>
<dbReference type="KEGG" id="apuu:APUU_31509S"/>
<name>A0A7R7XLY1_9EURO</name>
<sequence>MDERRADEGTVDDVNICIFDYMLCAAIHTAINAIGGNASGWDVTWVEDTTQMLKSILQPGPMLPVTIDIKAQVLEIIKTFNTAVRVEPNILVEMASTFVSTCNASGLEVIKRRAAEIAIQLCIQAVFRVYQDSNNDGPEGFMEFYTSFADEEGVSKIPEYIVQILPSIGASTDTLLKIACQMKRTNEGGPTTLLHGLIDIMRMLEPPILLQLERGKLEGLSRVETQQLKQKIGLD</sequence>
<dbReference type="OrthoDB" id="4149149at2759"/>